<name>A0AAV4LG64_9BACL</name>
<gene>
    <name evidence="2" type="ORF">DNHGIG_23410</name>
</gene>
<dbReference type="EMBL" id="BOQE01000001">
    <property type="protein sequence ID" value="GIM46792.1"/>
    <property type="molecule type" value="Genomic_DNA"/>
</dbReference>
<dbReference type="PROSITE" id="PS50930">
    <property type="entry name" value="HTH_LYTTR"/>
    <property type="match status" value="1"/>
</dbReference>
<keyword evidence="3" id="KW-1185">Reference proteome</keyword>
<comment type="caution">
    <text evidence="2">The sequence shown here is derived from an EMBL/GenBank/DDBJ whole genome shotgun (WGS) entry which is preliminary data.</text>
</comment>
<evidence type="ECO:0000313" key="3">
    <source>
        <dbReference type="Proteomes" id="UP001057291"/>
    </source>
</evidence>
<feature type="domain" description="HTH LytTR-type" evidence="1">
    <location>
        <begin position="118"/>
        <end position="224"/>
    </location>
</feature>
<organism evidence="2 3">
    <name type="scientific">Collibacillus ludicampi</name>
    <dbReference type="NCBI Taxonomy" id="2771369"/>
    <lineage>
        <taxon>Bacteria</taxon>
        <taxon>Bacillati</taxon>
        <taxon>Bacillota</taxon>
        <taxon>Bacilli</taxon>
        <taxon>Bacillales</taxon>
        <taxon>Alicyclobacillaceae</taxon>
        <taxon>Collibacillus</taxon>
    </lineage>
</organism>
<dbReference type="Gene3D" id="2.40.50.40">
    <property type="match status" value="1"/>
</dbReference>
<sequence length="224" mass="26123">MESKLIDSLIQSFREFFPYETSIAISDRQHYLIYKPSKSIDLKISPGEHLKKGSIAQQALLEKQKVMNYVPANVFGVPYFGLGTPIFDDQGKPIGSVTLILPPEQANLFQPLPRNEFLIGQTEDRFVPVHYEQVAFFTSEEGQTYMYTKLEKYRIRRTLQELEWSLPPHLFVRCHRAFLVNVSYIQEIHRDFHSTFLLLMKDKNQTRIPVSQKYASAFRRALGF</sequence>
<dbReference type="InterPro" id="IPR046947">
    <property type="entry name" value="LytR-like"/>
</dbReference>
<dbReference type="RefSeq" id="WP_282199846.1">
    <property type="nucleotide sequence ID" value="NZ_BOQE01000001.1"/>
</dbReference>
<reference evidence="2" key="1">
    <citation type="journal article" date="2023" name="Int. J. Syst. Evol. Microbiol.">
        <title>Collibacillus ludicampi gen. nov., sp. nov., a new soil bacterium of the family Alicyclobacillaceae.</title>
        <authorList>
            <person name="Jojima T."/>
            <person name="Ioku Y."/>
            <person name="Fukuta Y."/>
            <person name="Shirasaka N."/>
            <person name="Matsumura Y."/>
            <person name="Mori M."/>
        </authorList>
    </citation>
    <scope>NUCLEOTIDE SEQUENCE</scope>
    <source>
        <strain evidence="2">TP075</strain>
    </source>
</reference>
<dbReference type="AlphaFoldDB" id="A0AAV4LG64"/>
<dbReference type="Gene3D" id="2.20.25.10">
    <property type="match status" value="1"/>
</dbReference>
<dbReference type="InterPro" id="IPR007492">
    <property type="entry name" value="LytTR_DNA-bd_dom"/>
</dbReference>
<protein>
    <submittedName>
        <fullName evidence="2">LytR family transcriptional regulator</fullName>
    </submittedName>
</protein>
<accession>A0AAV4LG64</accession>
<dbReference type="SMART" id="SM00850">
    <property type="entry name" value="LytTR"/>
    <property type="match status" value="1"/>
</dbReference>
<evidence type="ECO:0000259" key="1">
    <source>
        <dbReference type="PROSITE" id="PS50930"/>
    </source>
</evidence>
<dbReference type="Proteomes" id="UP001057291">
    <property type="component" value="Unassembled WGS sequence"/>
</dbReference>
<dbReference type="PANTHER" id="PTHR37299">
    <property type="entry name" value="TRANSCRIPTIONAL REGULATOR-RELATED"/>
    <property type="match status" value="1"/>
</dbReference>
<dbReference type="SUPFAM" id="SSF103190">
    <property type="entry name" value="Sensory domain-like"/>
    <property type="match status" value="1"/>
</dbReference>
<dbReference type="Pfam" id="PF04397">
    <property type="entry name" value="LytTR"/>
    <property type="match status" value="1"/>
</dbReference>
<dbReference type="GO" id="GO:0003677">
    <property type="term" value="F:DNA binding"/>
    <property type="evidence" value="ECO:0007669"/>
    <property type="project" value="InterPro"/>
</dbReference>
<dbReference type="InterPro" id="IPR029151">
    <property type="entry name" value="Sensor-like_sf"/>
</dbReference>
<evidence type="ECO:0000313" key="2">
    <source>
        <dbReference type="EMBL" id="GIM46792.1"/>
    </source>
</evidence>
<dbReference type="GO" id="GO:0000156">
    <property type="term" value="F:phosphorelay response regulator activity"/>
    <property type="evidence" value="ECO:0007669"/>
    <property type="project" value="InterPro"/>
</dbReference>
<proteinExistence type="predicted"/>
<dbReference type="PANTHER" id="PTHR37299:SF4">
    <property type="entry name" value="TRANSCRIPTIONAL REGULATOR"/>
    <property type="match status" value="1"/>
</dbReference>